<sequence length="97" mass="11397">MDRRMVERWSRSWQLSPMLIWSLLVSLCLKMSYLTDMNVGLRLVEYEQNGIGSMSSNALEVLQKMNTRSFDEDRQERPRMPLASCPRMAERVPNQSN</sequence>
<dbReference type="HOGENOM" id="CLU_2346350_0_0_1"/>
<evidence type="ECO:0000313" key="3">
    <source>
        <dbReference type="Proteomes" id="UP000030641"/>
    </source>
</evidence>
<evidence type="ECO:0000256" key="1">
    <source>
        <dbReference type="SAM" id="MobiDB-lite"/>
    </source>
</evidence>
<dbReference type="RefSeq" id="XP_013345118.1">
    <property type="nucleotide sequence ID" value="XM_013489664.1"/>
</dbReference>
<organism evidence="2 3">
    <name type="scientific">Aureobasidium subglaciale (strain EXF-2481)</name>
    <name type="common">Aureobasidium pullulans var. subglaciale</name>
    <dbReference type="NCBI Taxonomy" id="1043005"/>
    <lineage>
        <taxon>Eukaryota</taxon>
        <taxon>Fungi</taxon>
        <taxon>Dikarya</taxon>
        <taxon>Ascomycota</taxon>
        <taxon>Pezizomycotina</taxon>
        <taxon>Dothideomycetes</taxon>
        <taxon>Dothideomycetidae</taxon>
        <taxon>Dothideales</taxon>
        <taxon>Saccotheciaceae</taxon>
        <taxon>Aureobasidium</taxon>
    </lineage>
</organism>
<accession>A0A074YQN3</accession>
<proteinExistence type="predicted"/>
<evidence type="ECO:0000313" key="2">
    <source>
        <dbReference type="EMBL" id="KEQ96422.1"/>
    </source>
</evidence>
<gene>
    <name evidence="2" type="ORF">AUEXF2481DRAFT_637456</name>
</gene>
<feature type="compositionally biased region" description="Basic and acidic residues" evidence="1">
    <location>
        <begin position="69"/>
        <end position="79"/>
    </location>
</feature>
<dbReference type="Proteomes" id="UP000030641">
    <property type="component" value="Unassembled WGS sequence"/>
</dbReference>
<keyword evidence="3" id="KW-1185">Reference proteome</keyword>
<name>A0A074YQN3_AURSE</name>
<dbReference type="GeneID" id="25369814"/>
<dbReference type="AlphaFoldDB" id="A0A074YQN3"/>
<protein>
    <submittedName>
        <fullName evidence="2">Uncharacterized protein</fullName>
    </submittedName>
</protein>
<dbReference type="InParanoid" id="A0A074YQN3"/>
<feature type="region of interest" description="Disordered" evidence="1">
    <location>
        <begin position="68"/>
        <end position="97"/>
    </location>
</feature>
<reference evidence="2 3" key="1">
    <citation type="journal article" date="2014" name="BMC Genomics">
        <title>Genome sequencing of four Aureobasidium pullulans varieties: biotechnological potential, stress tolerance, and description of new species.</title>
        <authorList>
            <person name="Gostin Ar C."/>
            <person name="Ohm R.A."/>
            <person name="Kogej T."/>
            <person name="Sonjak S."/>
            <person name="Turk M."/>
            <person name="Zajc J."/>
            <person name="Zalar P."/>
            <person name="Grube M."/>
            <person name="Sun H."/>
            <person name="Han J."/>
            <person name="Sharma A."/>
            <person name="Chiniquy J."/>
            <person name="Ngan C.Y."/>
            <person name="Lipzen A."/>
            <person name="Barry K."/>
            <person name="Grigoriev I.V."/>
            <person name="Gunde-Cimerman N."/>
        </authorList>
    </citation>
    <scope>NUCLEOTIDE SEQUENCE [LARGE SCALE GENOMIC DNA]</scope>
    <source>
        <strain evidence="2 3">EXF-2481</strain>
    </source>
</reference>
<dbReference type="EMBL" id="KL584756">
    <property type="protein sequence ID" value="KEQ96422.1"/>
    <property type="molecule type" value="Genomic_DNA"/>
</dbReference>